<feature type="compositionally biased region" description="Low complexity" evidence="1">
    <location>
        <begin position="83"/>
        <end position="100"/>
    </location>
</feature>
<protein>
    <submittedName>
        <fullName evidence="2">Uncharacterized protein</fullName>
    </submittedName>
</protein>
<evidence type="ECO:0000313" key="3">
    <source>
        <dbReference type="Proteomes" id="UP000298030"/>
    </source>
</evidence>
<proteinExistence type="predicted"/>
<comment type="caution">
    <text evidence="2">The sequence shown here is derived from an EMBL/GenBank/DDBJ whole genome shotgun (WGS) entry which is preliminary data.</text>
</comment>
<organism evidence="2 3">
    <name type="scientific">Coprinellus micaceus</name>
    <name type="common">Glistening ink-cap mushroom</name>
    <name type="synonym">Coprinus micaceus</name>
    <dbReference type="NCBI Taxonomy" id="71717"/>
    <lineage>
        <taxon>Eukaryota</taxon>
        <taxon>Fungi</taxon>
        <taxon>Dikarya</taxon>
        <taxon>Basidiomycota</taxon>
        <taxon>Agaricomycotina</taxon>
        <taxon>Agaricomycetes</taxon>
        <taxon>Agaricomycetidae</taxon>
        <taxon>Agaricales</taxon>
        <taxon>Agaricineae</taxon>
        <taxon>Psathyrellaceae</taxon>
        <taxon>Coprinellus</taxon>
    </lineage>
</organism>
<accession>A0A4Y7T796</accession>
<reference evidence="2 3" key="1">
    <citation type="journal article" date="2019" name="Nat. Ecol. Evol.">
        <title>Megaphylogeny resolves global patterns of mushroom evolution.</title>
        <authorList>
            <person name="Varga T."/>
            <person name="Krizsan K."/>
            <person name="Foldi C."/>
            <person name="Dima B."/>
            <person name="Sanchez-Garcia M."/>
            <person name="Sanchez-Ramirez S."/>
            <person name="Szollosi G.J."/>
            <person name="Szarkandi J.G."/>
            <person name="Papp V."/>
            <person name="Albert L."/>
            <person name="Andreopoulos W."/>
            <person name="Angelini C."/>
            <person name="Antonin V."/>
            <person name="Barry K.W."/>
            <person name="Bougher N.L."/>
            <person name="Buchanan P."/>
            <person name="Buyck B."/>
            <person name="Bense V."/>
            <person name="Catcheside P."/>
            <person name="Chovatia M."/>
            <person name="Cooper J."/>
            <person name="Damon W."/>
            <person name="Desjardin D."/>
            <person name="Finy P."/>
            <person name="Geml J."/>
            <person name="Haridas S."/>
            <person name="Hughes K."/>
            <person name="Justo A."/>
            <person name="Karasinski D."/>
            <person name="Kautmanova I."/>
            <person name="Kiss B."/>
            <person name="Kocsube S."/>
            <person name="Kotiranta H."/>
            <person name="LaButti K.M."/>
            <person name="Lechner B.E."/>
            <person name="Liimatainen K."/>
            <person name="Lipzen A."/>
            <person name="Lukacs Z."/>
            <person name="Mihaltcheva S."/>
            <person name="Morgado L.N."/>
            <person name="Niskanen T."/>
            <person name="Noordeloos M.E."/>
            <person name="Ohm R.A."/>
            <person name="Ortiz-Santana B."/>
            <person name="Ovrebo C."/>
            <person name="Racz N."/>
            <person name="Riley R."/>
            <person name="Savchenko A."/>
            <person name="Shiryaev A."/>
            <person name="Soop K."/>
            <person name="Spirin V."/>
            <person name="Szebenyi C."/>
            <person name="Tomsovsky M."/>
            <person name="Tulloss R.E."/>
            <person name="Uehling J."/>
            <person name="Grigoriev I.V."/>
            <person name="Vagvolgyi C."/>
            <person name="Papp T."/>
            <person name="Martin F.M."/>
            <person name="Miettinen O."/>
            <person name="Hibbett D.S."/>
            <person name="Nagy L.G."/>
        </authorList>
    </citation>
    <scope>NUCLEOTIDE SEQUENCE [LARGE SCALE GENOMIC DNA]</scope>
    <source>
        <strain evidence="2 3">FP101781</strain>
    </source>
</reference>
<evidence type="ECO:0000313" key="2">
    <source>
        <dbReference type="EMBL" id="TEB29472.1"/>
    </source>
</evidence>
<name>A0A4Y7T796_COPMI</name>
<dbReference type="EMBL" id="QPFP01000027">
    <property type="protein sequence ID" value="TEB29472.1"/>
    <property type="molecule type" value="Genomic_DNA"/>
</dbReference>
<sequence>MASTPLSHLSRDMPSFSVALTRSSPSGALVEVLSMQDFGHASKRALHLSFQPGDNDPLMKTVDTRFPGLFAYDVEYSNEKNGSHSTTSATPSSASFSTPTGGDEDDTASSASTMGLDRGFDRELDTESGSDTATLSDCDVDPPLHRQPAPLASLVQVPALPPRYQKFEVESTTTAPMCAPGHSLGFPSSGSQDDFHPSRGSLNIVLVILNAFRSLWRRLRKIGGLVFKEFTKDL</sequence>
<evidence type="ECO:0000256" key="1">
    <source>
        <dbReference type="SAM" id="MobiDB-lite"/>
    </source>
</evidence>
<keyword evidence="3" id="KW-1185">Reference proteome</keyword>
<feature type="region of interest" description="Disordered" evidence="1">
    <location>
        <begin position="80"/>
        <end position="147"/>
    </location>
</feature>
<dbReference type="AlphaFoldDB" id="A0A4Y7T796"/>
<dbReference type="Proteomes" id="UP000298030">
    <property type="component" value="Unassembled WGS sequence"/>
</dbReference>
<gene>
    <name evidence="2" type="ORF">FA13DRAFT_1793151</name>
</gene>